<organism evidence="1">
    <name type="scientific">Lepeophtheirus salmonis</name>
    <name type="common">Salmon louse</name>
    <name type="synonym">Caligus salmonis</name>
    <dbReference type="NCBI Taxonomy" id="72036"/>
    <lineage>
        <taxon>Eukaryota</taxon>
        <taxon>Metazoa</taxon>
        <taxon>Ecdysozoa</taxon>
        <taxon>Arthropoda</taxon>
        <taxon>Crustacea</taxon>
        <taxon>Multicrustacea</taxon>
        <taxon>Hexanauplia</taxon>
        <taxon>Copepoda</taxon>
        <taxon>Siphonostomatoida</taxon>
        <taxon>Caligidae</taxon>
        <taxon>Lepeophtheirus</taxon>
    </lineage>
</organism>
<name>A0A0K2UW77_LEPSM</name>
<dbReference type="AlphaFoldDB" id="A0A0K2UW77"/>
<accession>A0A0K2UW77</accession>
<sequence length="42" mass="4762">MAVKHIHTYAHTNMNEDQSSYNELITNITNVHSFSISINQAS</sequence>
<reference evidence="1" key="1">
    <citation type="submission" date="2014-05" db="EMBL/GenBank/DDBJ databases">
        <authorList>
            <person name="Chronopoulou M."/>
        </authorList>
    </citation>
    <scope>NUCLEOTIDE SEQUENCE</scope>
    <source>
        <tissue evidence="1">Whole organism</tissue>
    </source>
</reference>
<protein>
    <submittedName>
        <fullName evidence="1">Uncharacterized protein</fullName>
    </submittedName>
</protein>
<evidence type="ECO:0000313" key="1">
    <source>
        <dbReference type="EMBL" id="CDW41936.1"/>
    </source>
</evidence>
<dbReference type="EMBL" id="HACA01024575">
    <property type="protein sequence ID" value="CDW41936.1"/>
    <property type="molecule type" value="Transcribed_RNA"/>
</dbReference>
<proteinExistence type="predicted"/>